<evidence type="ECO:0000313" key="10">
    <source>
        <dbReference type="EMBL" id="KAF6220721.1"/>
    </source>
</evidence>
<evidence type="ECO:0000256" key="6">
    <source>
        <dbReference type="ARBA" id="ARBA00022989"/>
    </source>
</evidence>
<evidence type="ECO:0000256" key="3">
    <source>
        <dbReference type="ARBA" id="ARBA00022723"/>
    </source>
</evidence>
<proteinExistence type="predicted"/>
<comment type="subcellular location">
    <subcellularLocation>
        <location evidence="1">Membrane</location>
    </subcellularLocation>
</comment>
<dbReference type="GO" id="GO:0016020">
    <property type="term" value="C:membrane"/>
    <property type="evidence" value="ECO:0007669"/>
    <property type="project" value="UniProtKB-SubCell"/>
</dbReference>
<dbReference type="EMBL" id="JACCJB010000016">
    <property type="protein sequence ID" value="KAF6220721.1"/>
    <property type="molecule type" value="Genomic_DNA"/>
</dbReference>
<evidence type="ECO:0000256" key="8">
    <source>
        <dbReference type="PROSITE-ProRule" id="PRU00175"/>
    </source>
</evidence>
<dbReference type="InterPro" id="IPR013083">
    <property type="entry name" value="Znf_RING/FYVE/PHD"/>
</dbReference>
<dbReference type="RefSeq" id="XP_037150156.1">
    <property type="nucleotide sequence ID" value="XM_037294078.1"/>
</dbReference>
<keyword evidence="5" id="KW-0862">Zinc</keyword>
<dbReference type="Gene3D" id="3.30.40.10">
    <property type="entry name" value="Zinc/RING finger domain, C3HC4 (zinc finger)"/>
    <property type="match status" value="1"/>
</dbReference>
<gene>
    <name evidence="10" type="ORF">HO133_003154</name>
</gene>
<dbReference type="GeneID" id="59331566"/>
<dbReference type="PANTHER" id="PTHR46539">
    <property type="entry name" value="E3 UBIQUITIN-PROTEIN LIGASE ATL42"/>
    <property type="match status" value="1"/>
</dbReference>
<name>A0A8H6CCJ9_9LECA</name>
<keyword evidence="6" id="KW-1133">Transmembrane helix</keyword>
<reference evidence="10 11" key="1">
    <citation type="journal article" date="2020" name="Genomics">
        <title>Complete, high-quality genomes from long-read metagenomic sequencing of two wolf lichen thalli reveals enigmatic genome architecture.</title>
        <authorList>
            <person name="McKenzie S.K."/>
            <person name="Walston R.F."/>
            <person name="Allen J.L."/>
        </authorList>
    </citation>
    <scope>NUCLEOTIDE SEQUENCE [LARGE SCALE GENOMIC DNA]</scope>
    <source>
        <strain evidence="10">WasteWater1</strain>
    </source>
</reference>
<keyword evidence="2" id="KW-0812">Transmembrane</keyword>
<keyword evidence="11" id="KW-1185">Reference proteome</keyword>
<dbReference type="InterPro" id="IPR001841">
    <property type="entry name" value="Znf_RING"/>
</dbReference>
<keyword evidence="4 8" id="KW-0863">Zinc-finger</keyword>
<sequence>MADRPGTHRANIIVDANVESFRNVTRDALNQQVQAVMADLEVAYQARVHDNAQAHGVQISVNINYSLRPLTSQADLDDQIARRSRADMAHETARLNLDIGVHVGEINQQDTDDFLDDEYPPTLFSSAARLLDSLPVVNLADLKEESQDCPVCREPFSGSEYSEADTPVLLHCNHIVGRACVEKWLSGDHNSCPMCRAAIFEPAVLTALANQEGLRDRSGSLYHVQAGNFAREDIDGRARPGRNGVHAVGDDTEAALPEAQVLTVLANEEQLDTGGSEPHNPHEVEM</sequence>
<keyword evidence="7" id="KW-0472">Membrane</keyword>
<organism evidence="10 11">
    <name type="scientific">Letharia lupina</name>
    <dbReference type="NCBI Taxonomy" id="560253"/>
    <lineage>
        <taxon>Eukaryota</taxon>
        <taxon>Fungi</taxon>
        <taxon>Dikarya</taxon>
        <taxon>Ascomycota</taxon>
        <taxon>Pezizomycotina</taxon>
        <taxon>Lecanoromycetes</taxon>
        <taxon>OSLEUM clade</taxon>
        <taxon>Lecanoromycetidae</taxon>
        <taxon>Lecanorales</taxon>
        <taxon>Lecanorineae</taxon>
        <taxon>Parmeliaceae</taxon>
        <taxon>Letharia</taxon>
    </lineage>
</organism>
<comment type="caution">
    <text evidence="10">The sequence shown here is derived from an EMBL/GenBank/DDBJ whole genome shotgun (WGS) entry which is preliminary data.</text>
</comment>
<evidence type="ECO:0000256" key="5">
    <source>
        <dbReference type="ARBA" id="ARBA00022833"/>
    </source>
</evidence>
<dbReference type="CDD" id="cd16448">
    <property type="entry name" value="RING-H2"/>
    <property type="match status" value="1"/>
</dbReference>
<dbReference type="Proteomes" id="UP000593566">
    <property type="component" value="Unassembled WGS sequence"/>
</dbReference>
<dbReference type="Pfam" id="PF13639">
    <property type="entry name" value="zf-RING_2"/>
    <property type="match status" value="1"/>
</dbReference>
<evidence type="ECO:0000256" key="2">
    <source>
        <dbReference type="ARBA" id="ARBA00022692"/>
    </source>
</evidence>
<dbReference type="GO" id="GO:0008270">
    <property type="term" value="F:zinc ion binding"/>
    <property type="evidence" value="ECO:0007669"/>
    <property type="project" value="UniProtKB-KW"/>
</dbReference>
<dbReference type="PANTHER" id="PTHR46539:SF1">
    <property type="entry name" value="E3 UBIQUITIN-PROTEIN LIGASE ATL42"/>
    <property type="match status" value="1"/>
</dbReference>
<keyword evidence="3" id="KW-0479">Metal-binding</keyword>
<evidence type="ECO:0000313" key="11">
    <source>
        <dbReference type="Proteomes" id="UP000593566"/>
    </source>
</evidence>
<dbReference type="PROSITE" id="PS50089">
    <property type="entry name" value="ZF_RING_2"/>
    <property type="match status" value="1"/>
</dbReference>
<dbReference type="AlphaFoldDB" id="A0A8H6CCJ9"/>
<evidence type="ECO:0000259" key="9">
    <source>
        <dbReference type="PROSITE" id="PS50089"/>
    </source>
</evidence>
<dbReference type="SMART" id="SM00184">
    <property type="entry name" value="RING"/>
    <property type="match status" value="1"/>
</dbReference>
<protein>
    <recommendedName>
        <fullName evidence="9">RING-type domain-containing protein</fullName>
    </recommendedName>
</protein>
<evidence type="ECO:0000256" key="1">
    <source>
        <dbReference type="ARBA" id="ARBA00004370"/>
    </source>
</evidence>
<dbReference type="SUPFAM" id="SSF57850">
    <property type="entry name" value="RING/U-box"/>
    <property type="match status" value="1"/>
</dbReference>
<evidence type="ECO:0000256" key="4">
    <source>
        <dbReference type="ARBA" id="ARBA00022771"/>
    </source>
</evidence>
<accession>A0A8H6CCJ9</accession>
<feature type="domain" description="RING-type" evidence="9">
    <location>
        <begin position="149"/>
        <end position="196"/>
    </location>
</feature>
<evidence type="ECO:0000256" key="7">
    <source>
        <dbReference type="ARBA" id="ARBA00023136"/>
    </source>
</evidence>